<keyword evidence="2" id="KW-0964">Secreted</keyword>
<gene>
    <name evidence="9" type="ORF">BDA96_05G193400</name>
</gene>
<keyword evidence="3 7" id="KW-0732">Signal</keyword>
<keyword evidence="4" id="KW-0611">Plant defense</keyword>
<sequence length="307" mass="33348">MAFQHRRRRPWRLLAVPVAAAAAAALLLLSQLTAAATAGGGPGDVAVYWGRHKDEGTLREACNTSAYTTVIISFLSAFGHGTYTLDLSGHPVAAVGDDIDYCKSMGKLVLLSIGGQGGEYWLPSAQSATDVADYLWYAFLAGNSSSSGSGAAVARPFGGAQVDGIDFFIDQGAAEHYDVLARRLYGYNRYYRGGGITLTATPRCAYPDQRLQGALATGLFGRVHVRLFGGDLQCEWGQFESWDKWAKAYPGSRVFVGVVASPEADGDAYMSQKDLYYGILQFAHKEPNYGGLMIWDRYYDVKNHYMV</sequence>
<evidence type="ECO:0000256" key="5">
    <source>
        <dbReference type="ARBA" id="ARBA00023157"/>
    </source>
</evidence>
<keyword evidence="5" id="KW-1015">Disulfide bond</keyword>
<evidence type="ECO:0000313" key="10">
    <source>
        <dbReference type="Proteomes" id="UP000807115"/>
    </source>
</evidence>
<dbReference type="Proteomes" id="UP000807115">
    <property type="component" value="Chromosome 5"/>
</dbReference>
<evidence type="ECO:0000256" key="6">
    <source>
        <dbReference type="ARBA" id="ARBA00061481"/>
    </source>
</evidence>
<dbReference type="CDD" id="cd02877">
    <property type="entry name" value="GH18_hevamine_XipI_class_III"/>
    <property type="match status" value="1"/>
</dbReference>
<dbReference type="Gene3D" id="3.20.20.80">
    <property type="entry name" value="Glycosidases"/>
    <property type="match status" value="1"/>
</dbReference>
<dbReference type="InterPro" id="IPR001223">
    <property type="entry name" value="Glyco_hydro18_cat"/>
</dbReference>
<comment type="caution">
    <text evidence="9">The sequence shown here is derived from an EMBL/GenBank/DDBJ whole genome shotgun (WGS) entry which is preliminary data.</text>
</comment>
<feature type="signal peptide" evidence="7">
    <location>
        <begin position="1"/>
        <end position="35"/>
    </location>
</feature>
<dbReference type="GO" id="GO:0005975">
    <property type="term" value="P:carbohydrate metabolic process"/>
    <property type="evidence" value="ECO:0007669"/>
    <property type="project" value="InterPro"/>
</dbReference>
<evidence type="ECO:0000256" key="2">
    <source>
        <dbReference type="ARBA" id="ARBA00022525"/>
    </source>
</evidence>
<protein>
    <recommendedName>
        <fullName evidence="8">GH18 domain-containing protein</fullName>
    </recommendedName>
</protein>
<evidence type="ECO:0000259" key="8">
    <source>
        <dbReference type="PROSITE" id="PS51910"/>
    </source>
</evidence>
<dbReference type="SUPFAM" id="SSF51445">
    <property type="entry name" value="(Trans)glycosidases"/>
    <property type="match status" value="1"/>
</dbReference>
<name>A0A921UI17_SORBI</name>
<reference evidence="9" key="1">
    <citation type="journal article" date="2019" name="BMC Genomics">
        <title>A new reference genome for Sorghum bicolor reveals high levels of sequence similarity between sweet and grain genotypes: implications for the genetics of sugar metabolism.</title>
        <authorList>
            <person name="Cooper E.A."/>
            <person name="Brenton Z.W."/>
            <person name="Flinn B.S."/>
            <person name="Jenkins J."/>
            <person name="Shu S."/>
            <person name="Flowers D."/>
            <person name="Luo F."/>
            <person name="Wang Y."/>
            <person name="Xia P."/>
            <person name="Barry K."/>
            <person name="Daum C."/>
            <person name="Lipzen A."/>
            <person name="Yoshinaga Y."/>
            <person name="Schmutz J."/>
            <person name="Saski C."/>
            <person name="Vermerris W."/>
            <person name="Kresovich S."/>
        </authorList>
    </citation>
    <scope>NUCLEOTIDE SEQUENCE</scope>
</reference>
<dbReference type="PANTHER" id="PTHR45708:SF11">
    <property type="entry name" value="XYLANASE INHIBITOR PROTEIN XIP"/>
    <property type="match status" value="1"/>
</dbReference>
<evidence type="ECO:0000256" key="3">
    <source>
        <dbReference type="ARBA" id="ARBA00022729"/>
    </source>
</evidence>
<evidence type="ECO:0000256" key="1">
    <source>
        <dbReference type="ARBA" id="ARBA00004613"/>
    </source>
</evidence>
<accession>A0A921UI17</accession>
<dbReference type="FunFam" id="3.20.20.80:FF:000044">
    <property type="entry name" value="Chitinase III C10701-rice"/>
    <property type="match status" value="1"/>
</dbReference>
<dbReference type="InterPro" id="IPR045321">
    <property type="entry name" value="Cts1-like"/>
</dbReference>
<dbReference type="Pfam" id="PF00704">
    <property type="entry name" value="Glyco_hydro_18"/>
    <property type="match status" value="1"/>
</dbReference>
<dbReference type="InterPro" id="IPR017853">
    <property type="entry name" value="GH"/>
</dbReference>
<dbReference type="InterPro" id="IPR050542">
    <property type="entry name" value="Glycosyl_Hydrlase18_Chitinase"/>
</dbReference>
<organism evidence="9 10">
    <name type="scientific">Sorghum bicolor</name>
    <name type="common">Sorghum</name>
    <name type="synonym">Sorghum vulgare</name>
    <dbReference type="NCBI Taxonomy" id="4558"/>
    <lineage>
        <taxon>Eukaryota</taxon>
        <taxon>Viridiplantae</taxon>
        <taxon>Streptophyta</taxon>
        <taxon>Embryophyta</taxon>
        <taxon>Tracheophyta</taxon>
        <taxon>Spermatophyta</taxon>
        <taxon>Magnoliopsida</taxon>
        <taxon>Liliopsida</taxon>
        <taxon>Poales</taxon>
        <taxon>Poaceae</taxon>
        <taxon>PACMAD clade</taxon>
        <taxon>Panicoideae</taxon>
        <taxon>Andropogonodae</taxon>
        <taxon>Andropogoneae</taxon>
        <taxon>Sorghinae</taxon>
        <taxon>Sorghum</taxon>
    </lineage>
</organism>
<dbReference type="PANTHER" id="PTHR45708">
    <property type="entry name" value="ENDOCHITINASE"/>
    <property type="match status" value="1"/>
</dbReference>
<dbReference type="GO" id="GO:0050832">
    <property type="term" value="P:defense response to fungus"/>
    <property type="evidence" value="ECO:0007669"/>
    <property type="project" value="UniProtKB-ARBA"/>
</dbReference>
<dbReference type="GO" id="GO:0005576">
    <property type="term" value="C:extracellular region"/>
    <property type="evidence" value="ECO:0007669"/>
    <property type="project" value="UniProtKB-SubCell"/>
</dbReference>
<dbReference type="PROSITE" id="PS51910">
    <property type="entry name" value="GH18_2"/>
    <property type="match status" value="1"/>
</dbReference>
<feature type="domain" description="GH18" evidence="8">
    <location>
        <begin position="43"/>
        <end position="307"/>
    </location>
</feature>
<feature type="chain" id="PRO_5037804900" description="GH18 domain-containing protein" evidence="7">
    <location>
        <begin position="36"/>
        <end position="307"/>
    </location>
</feature>
<comment type="similarity">
    <text evidence="6">Belongs to the glycosyl hydrolase 18 family. Xylanase inhibitor subfamily.</text>
</comment>
<proteinExistence type="inferred from homology"/>
<evidence type="ECO:0000256" key="4">
    <source>
        <dbReference type="ARBA" id="ARBA00022821"/>
    </source>
</evidence>
<evidence type="ECO:0000256" key="7">
    <source>
        <dbReference type="SAM" id="SignalP"/>
    </source>
</evidence>
<evidence type="ECO:0000313" key="9">
    <source>
        <dbReference type="EMBL" id="KAG0530516.1"/>
    </source>
</evidence>
<dbReference type="AlphaFoldDB" id="A0A921UI17"/>
<comment type="subcellular location">
    <subcellularLocation>
        <location evidence="1">Secreted</location>
    </subcellularLocation>
</comment>
<dbReference type="EMBL" id="CM027684">
    <property type="protein sequence ID" value="KAG0530516.1"/>
    <property type="molecule type" value="Genomic_DNA"/>
</dbReference>
<dbReference type="GO" id="GO:0004857">
    <property type="term" value="F:enzyme inhibitor activity"/>
    <property type="evidence" value="ECO:0007669"/>
    <property type="project" value="UniProtKB-ARBA"/>
</dbReference>
<reference evidence="9" key="2">
    <citation type="submission" date="2020-10" db="EMBL/GenBank/DDBJ databases">
        <authorList>
            <person name="Cooper E.A."/>
            <person name="Brenton Z.W."/>
            <person name="Flinn B.S."/>
            <person name="Jenkins J."/>
            <person name="Shu S."/>
            <person name="Flowers D."/>
            <person name="Luo F."/>
            <person name="Wang Y."/>
            <person name="Xia P."/>
            <person name="Barry K."/>
            <person name="Daum C."/>
            <person name="Lipzen A."/>
            <person name="Yoshinaga Y."/>
            <person name="Schmutz J."/>
            <person name="Saski C."/>
            <person name="Vermerris W."/>
            <person name="Kresovich S."/>
        </authorList>
    </citation>
    <scope>NUCLEOTIDE SEQUENCE</scope>
</reference>